<sequence length="51" mass="5704">MTINNIDAIFQKPCCRIPELTSTGIVMISIQHLNENHFPRVQAFPSAFTGT</sequence>
<protein>
    <submittedName>
        <fullName evidence="1">Uncharacterized protein</fullName>
    </submittedName>
</protein>
<dbReference type="AlphaFoldDB" id="Q1Q605"/>
<gene>
    <name evidence="2" type="ORF">KsCSTR_38160</name>
    <name evidence="1" type="ORF">kuste2262</name>
</gene>
<evidence type="ECO:0000313" key="3">
    <source>
        <dbReference type="Proteomes" id="UP000501926"/>
    </source>
</evidence>
<name>Q1Q605_KUEST</name>
<proteinExistence type="predicted"/>
<dbReference type="EMBL" id="CP049055">
    <property type="protein sequence ID" value="QII13195.1"/>
    <property type="molecule type" value="Genomic_DNA"/>
</dbReference>
<accession>Q1Q605</accession>
<reference evidence="1" key="2">
    <citation type="submission" date="2006-01" db="EMBL/GenBank/DDBJ databases">
        <authorList>
            <person name="Genoscope"/>
        </authorList>
    </citation>
    <scope>NUCLEOTIDE SEQUENCE</scope>
</reference>
<evidence type="ECO:0000313" key="2">
    <source>
        <dbReference type="EMBL" id="QII13195.1"/>
    </source>
</evidence>
<reference evidence="1" key="1">
    <citation type="journal article" date="2006" name="Nature">
        <title>Deciphering the evolution and metabolism of an anammox bacterium from a community genome.</title>
        <authorList>
            <person name="Strous M."/>
            <person name="Pelletier E."/>
            <person name="Mangenot S."/>
            <person name="Rattei T."/>
            <person name="Lehner A."/>
            <person name="Taylor M.W."/>
            <person name="Horn M."/>
            <person name="Daims H."/>
            <person name="Bartol-Mavel D."/>
            <person name="Wincker P."/>
            <person name="Barbe V."/>
            <person name="Fonknechten N."/>
            <person name="Vallenet D."/>
            <person name="Segurens B."/>
            <person name="Schenowitz-Truong C."/>
            <person name="Medigue C."/>
            <person name="Collingro A."/>
            <person name="Snel B."/>
            <person name="Dutilh B.E."/>
            <person name="OpDenCamp H.J.M."/>
            <person name="vanDerDrift C."/>
            <person name="Cirpus I."/>
            <person name="vanDePas-Schoonen K.T."/>
            <person name="Harhangi H.R."/>
            <person name="vanNiftrik L."/>
            <person name="Schmid M."/>
            <person name="Keltjens J."/>
            <person name="vanDeVossenberg J."/>
            <person name="Kartal B."/>
            <person name="Meier H."/>
            <person name="Frishman D."/>
            <person name="Huynen M.A."/>
            <person name="Mewes H."/>
            <person name="Weissenbach J."/>
            <person name="Jetten M.S.M."/>
            <person name="Wagner M."/>
            <person name="LePaslier D."/>
        </authorList>
    </citation>
    <scope>NUCLEOTIDE SEQUENCE</scope>
</reference>
<dbReference type="EMBL" id="CT573071">
    <property type="protein sequence ID" value="CAJ73007.1"/>
    <property type="molecule type" value="Genomic_DNA"/>
</dbReference>
<evidence type="ECO:0000313" key="1">
    <source>
        <dbReference type="EMBL" id="CAJ73007.1"/>
    </source>
</evidence>
<dbReference type="Proteomes" id="UP000501926">
    <property type="component" value="Chromosome"/>
</dbReference>
<reference evidence="2 3" key="3">
    <citation type="submission" date="2020-02" db="EMBL/GenBank/DDBJ databases">
        <title>Newly sequenced genome of strain CSTR1 showed variability in Candidatus Kuenenia stuttgartiensis genomes.</title>
        <authorList>
            <person name="Ding C."/>
            <person name="Adrian L."/>
        </authorList>
    </citation>
    <scope>NUCLEOTIDE SEQUENCE [LARGE SCALE GENOMIC DNA]</scope>
    <source>
        <strain evidence="2 3">CSTR1</strain>
    </source>
</reference>
<organism evidence="1">
    <name type="scientific">Kuenenia stuttgartiensis</name>
    <dbReference type="NCBI Taxonomy" id="174633"/>
    <lineage>
        <taxon>Bacteria</taxon>
        <taxon>Pseudomonadati</taxon>
        <taxon>Planctomycetota</taxon>
        <taxon>Candidatus Brocadiia</taxon>
        <taxon>Candidatus Brocadiales</taxon>
        <taxon>Candidatus Brocadiaceae</taxon>
        <taxon>Candidatus Kuenenia</taxon>
    </lineage>
</organism>